<dbReference type="PROSITE" id="PS51892">
    <property type="entry name" value="SUBTILASE"/>
    <property type="match status" value="1"/>
</dbReference>
<gene>
    <name evidence="8" type="ORF">HHX25_20200</name>
</gene>
<proteinExistence type="inferred from homology"/>
<dbReference type="InterPro" id="IPR051048">
    <property type="entry name" value="Peptidase_S8/S53_subtilisin"/>
</dbReference>
<feature type="signal peptide" evidence="6">
    <location>
        <begin position="1"/>
        <end position="24"/>
    </location>
</feature>
<keyword evidence="3 5" id="KW-0378">Hydrolase</keyword>
<dbReference type="PROSITE" id="PS00136">
    <property type="entry name" value="SUBTILASE_ASP"/>
    <property type="match status" value="1"/>
</dbReference>
<keyword evidence="9" id="KW-1185">Reference proteome</keyword>
<evidence type="ECO:0000259" key="7">
    <source>
        <dbReference type="Pfam" id="PF00082"/>
    </source>
</evidence>
<reference evidence="8 9" key="1">
    <citation type="submission" date="2020-04" db="EMBL/GenBank/DDBJ databases">
        <title>A Flavivirga sp. nov.</title>
        <authorList>
            <person name="Sun X."/>
        </authorList>
    </citation>
    <scope>NUCLEOTIDE SEQUENCE [LARGE SCALE GENOMIC DNA]</scope>
    <source>
        <strain evidence="8 9">Y03</strain>
    </source>
</reference>
<dbReference type="Pfam" id="PF00082">
    <property type="entry name" value="Peptidase_S8"/>
    <property type="match status" value="1"/>
</dbReference>
<dbReference type="CDD" id="cd04842">
    <property type="entry name" value="Peptidases_S8_Kp43_protease"/>
    <property type="match status" value="1"/>
</dbReference>
<evidence type="ECO:0000256" key="1">
    <source>
        <dbReference type="ARBA" id="ARBA00011073"/>
    </source>
</evidence>
<dbReference type="EMBL" id="JABBHF010000016">
    <property type="protein sequence ID" value="NMH89834.1"/>
    <property type="molecule type" value="Genomic_DNA"/>
</dbReference>
<evidence type="ECO:0000313" key="8">
    <source>
        <dbReference type="EMBL" id="NMH89834.1"/>
    </source>
</evidence>
<comment type="similarity">
    <text evidence="1 5">Belongs to the peptidase S8 family.</text>
</comment>
<keyword evidence="2 5" id="KW-0645">Protease</keyword>
<feature type="chain" id="PRO_5047229755" evidence="6">
    <location>
        <begin position="25"/>
        <end position="1554"/>
    </location>
</feature>
<evidence type="ECO:0000256" key="4">
    <source>
        <dbReference type="ARBA" id="ARBA00022825"/>
    </source>
</evidence>
<dbReference type="Proteomes" id="UP000746690">
    <property type="component" value="Unassembled WGS sequence"/>
</dbReference>
<keyword evidence="4 5" id="KW-0720">Serine protease</keyword>
<dbReference type="InterPro" id="IPR034058">
    <property type="entry name" value="TagA/B/C/D_pept_dom"/>
</dbReference>
<dbReference type="InterPro" id="IPR036852">
    <property type="entry name" value="Peptidase_S8/S53_dom_sf"/>
</dbReference>
<accession>A0ABX1S1T1</accession>
<dbReference type="Gene3D" id="2.60.120.380">
    <property type="match status" value="1"/>
</dbReference>
<dbReference type="PRINTS" id="PR00723">
    <property type="entry name" value="SUBTILISIN"/>
</dbReference>
<evidence type="ECO:0000256" key="3">
    <source>
        <dbReference type="ARBA" id="ARBA00022801"/>
    </source>
</evidence>
<feature type="active site" description="Charge relay system" evidence="5">
    <location>
        <position position="290"/>
    </location>
</feature>
<dbReference type="PANTHER" id="PTHR43399:SF4">
    <property type="entry name" value="CELL WALL-ASSOCIATED PROTEASE"/>
    <property type="match status" value="1"/>
</dbReference>
<feature type="active site" description="Charge relay system" evidence="5">
    <location>
        <position position="458"/>
    </location>
</feature>
<evidence type="ECO:0000256" key="2">
    <source>
        <dbReference type="ARBA" id="ARBA00022670"/>
    </source>
</evidence>
<protein>
    <submittedName>
        <fullName evidence="8">S8 family serine peptidase</fullName>
    </submittedName>
</protein>
<dbReference type="PANTHER" id="PTHR43399">
    <property type="entry name" value="SUBTILISIN-RELATED"/>
    <property type="match status" value="1"/>
</dbReference>
<dbReference type="Gene3D" id="3.40.50.200">
    <property type="entry name" value="Peptidase S8/S53 domain"/>
    <property type="match status" value="1"/>
</dbReference>
<feature type="active site" description="Charge relay system" evidence="5">
    <location>
        <position position="254"/>
    </location>
</feature>
<dbReference type="InterPro" id="IPR015500">
    <property type="entry name" value="Peptidase_S8_subtilisin-rel"/>
</dbReference>
<evidence type="ECO:0000256" key="5">
    <source>
        <dbReference type="PROSITE-ProRule" id="PRU01240"/>
    </source>
</evidence>
<evidence type="ECO:0000256" key="6">
    <source>
        <dbReference type="SAM" id="SignalP"/>
    </source>
</evidence>
<dbReference type="RefSeq" id="WP_169677183.1">
    <property type="nucleotide sequence ID" value="NZ_JABBHF010000016.1"/>
</dbReference>
<dbReference type="InterPro" id="IPR023827">
    <property type="entry name" value="Peptidase_S8_Asp-AS"/>
</dbReference>
<evidence type="ECO:0000313" key="9">
    <source>
        <dbReference type="Proteomes" id="UP000746690"/>
    </source>
</evidence>
<dbReference type="SUPFAM" id="SSF52743">
    <property type="entry name" value="Subtilisin-like"/>
    <property type="match status" value="1"/>
</dbReference>
<dbReference type="InterPro" id="IPR000209">
    <property type="entry name" value="Peptidase_S8/S53_dom"/>
</dbReference>
<sequence>MKSKNTYQIIILFFLMICCHMVNAQENNDYRIKINAYQFDPLERMPDISKGLKLKEVSFSDSTYQLVQFKHALNRQEIKVLKEEYGLKLEHYIPNYTYLECINKDQLKRINKLSFWRWSGNYEPAYKLSPEIGTLELRTTARKRRSDLLLMAIAFDNANADTVESFLRSKGASNLTVIDERKYKGRLKFTFNFANRNKIAELVEPDFIMRLEEVGETFDDNGNTSGTIQSGTPGTTPFWNVGINGENQIIGILDSGVTDINHCMFSDPSQPVGNNHRKMVGQRGTGISAHATFVAGIAAGDDINNLGTGANRGIAWAARITDERRNSSNILTDLNESHADGAHIHTNSWHDEPNPQYNQVAVDTDNFLYNNEFDFLCGSSGNVGESIGPPGTAKNALCVSATQTDPNENNFGDGNSGPTPEGRRKPEIFAPGCGITSAQSGTACGINNTQYGAVCATSWATPAIAGTAALVRQYYEEGWYPFGTKEPHLGFTPTGALIKATLLNSTLNMTGIAGYPGNQEGWGLVRLNNVLFLPGNARNLQVWDVLNNSGLITGESSSYNLEVSTNGQPLKITLVWTDPPALSGAATPLINNLDLVVTGPDGSGDTITYTGNDFTSGQSTVNGTTTDQVNNVEMVLVNTPQPGNYTIQVQGTQINQDTQGFALVATADMPDPPLPTGSQNTLVVLTELPGTTPSGAPSQPNAQNLINDVNAYISEASYGQTTINPTYESVTLTTPLGSYLSLDSNPLIEMTQDVVAELISSNPDVFDQGTATPNDDIDRIMILLNDQGFTGDWATTGAWPYELPVGLTERLSVSVSSVFNDPEKRLNHAMCHQLGMVDLYNHPGVVFAQPHVDNWDIMGNLNIVQPMAWSKERALWLSTHSPNSIRWIPRPAPGSPFSQTIPLNWLSSTNTSNPRAIAIGLTPGVANIQNENVFYFIEARTTSIGTTDDLIPEDDGVLLYYVNENITQGEGPVRIIDQNLTTNTLDDAAFGTGSIPPPAGTGLDVDVLNATGSEAYRIQINYDPPQTTNDMNIRVGDPHWTSPDIWVDSQVDGFDVENGRTPQDRGNDPVQGEDNRIYFTVTNPGPGDAFDVTVSVRISEPYHTIGGAPDFNRFVNQKFYAKIDAESSITDYVVWRPNDNGDDLHSCIKVEIHEVFNDINNFNNEAQQNVNIQESTTASPYEPVIHQFSVTNPYDYYQLFYFRLEGLPQGWTYNFTENKKRLAAHERYEGSLTVYPPDDAEVCTDHTTYITSWMPKGNTLVQYGGTTLQINLRNRTTLTANTRLTRCRRDANIARGNDTQFSSISYAQAQRPKCFQLVTQGCTDPIRANEEIILRYEDPDGNPVYRVVMTDEFGCYSDTYVVTDGGEWKVSATYEGDDCNGSTTTGRQPVAVPIPTRPGGTTGIFGRNWWFSTHVGSTYPLGTLDDDTDANIYAAVDLSTPINDNFNLSFILGIAQMTSEVSSALEHPRYHHFSSNIEWNIGASSGMRPYARFGPGYYRDKDNNNFFGMNFGIGGKSRINDKLIITPGLDYHYVGIGEDNNASFLTFHLGIIFK</sequence>
<name>A0ABX1S1T1_9FLAO</name>
<keyword evidence="6" id="KW-0732">Signal</keyword>
<organism evidence="8 9">
    <name type="scientific">Flavivirga algicola</name>
    <dbReference type="NCBI Taxonomy" id="2729136"/>
    <lineage>
        <taxon>Bacteria</taxon>
        <taxon>Pseudomonadati</taxon>
        <taxon>Bacteroidota</taxon>
        <taxon>Flavobacteriia</taxon>
        <taxon>Flavobacteriales</taxon>
        <taxon>Flavobacteriaceae</taxon>
        <taxon>Flavivirga</taxon>
    </lineage>
</organism>
<feature type="domain" description="Peptidase S8/S53" evidence="7">
    <location>
        <begin position="245"/>
        <end position="507"/>
    </location>
</feature>
<comment type="caution">
    <text evidence="8">The sequence shown here is derived from an EMBL/GenBank/DDBJ whole genome shotgun (WGS) entry which is preliminary data.</text>
</comment>